<dbReference type="PROSITE" id="PS51257">
    <property type="entry name" value="PROKAR_LIPOPROTEIN"/>
    <property type="match status" value="1"/>
</dbReference>
<proteinExistence type="predicted"/>
<gene>
    <name evidence="1" type="ORF">MNB_SV-14-1016</name>
</gene>
<protein>
    <recommendedName>
        <fullName evidence="2">Lipoprotein</fullName>
    </recommendedName>
</protein>
<evidence type="ECO:0008006" key="2">
    <source>
        <dbReference type="Google" id="ProtNLM"/>
    </source>
</evidence>
<sequence length="279" mass="32759">MMSIKILTIGLTALLLTSCTKQVNETIKYPTGVERPHLTPYELNVISEKIYQNETGGNPKYLMYWSPNENFASLGIGHFIWYPKNEPKRFDETFPLMIDYYIANKVELPRWLLEARKNGAPWRNREVFEHSRKDKQFQQLKTILMNTKALQTQFFFDRVHASIPEIINYVAPKYRKHIVSNYNALVKTRGGLYPLIDYINFKGKGIKATERYNNQGWGLLQVLKNMRPVQAGPSALAEFSRVAYLMLERRVRNSPVEKNEKRWLPGWKKRTDSYRTSIF</sequence>
<name>A0A1W1C0N7_9ZZZZ</name>
<evidence type="ECO:0000313" key="1">
    <source>
        <dbReference type="EMBL" id="SFV59287.1"/>
    </source>
</evidence>
<accession>A0A1W1C0N7</accession>
<reference evidence="1" key="1">
    <citation type="submission" date="2016-10" db="EMBL/GenBank/DDBJ databases">
        <authorList>
            <person name="de Groot N.N."/>
        </authorList>
    </citation>
    <scope>NUCLEOTIDE SEQUENCE</scope>
</reference>
<organism evidence="1">
    <name type="scientific">hydrothermal vent metagenome</name>
    <dbReference type="NCBI Taxonomy" id="652676"/>
    <lineage>
        <taxon>unclassified sequences</taxon>
        <taxon>metagenomes</taxon>
        <taxon>ecological metagenomes</taxon>
    </lineage>
</organism>
<dbReference type="EMBL" id="FPHN01000101">
    <property type="protein sequence ID" value="SFV59287.1"/>
    <property type="molecule type" value="Genomic_DNA"/>
</dbReference>
<dbReference type="AlphaFoldDB" id="A0A1W1C0N7"/>